<comment type="caution">
    <text evidence="1">The sequence shown here is derived from an EMBL/GenBank/DDBJ whole genome shotgun (WGS) entry which is preliminary data.</text>
</comment>
<gene>
    <name evidence="1" type="ORF">I8J30_00455</name>
</gene>
<keyword evidence="2" id="KW-1185">Reference proteome</keyword>
<dbReference type="InterPro" id="IPR008978">
    <property type="entry name" value="HSP20-like_chaperone"/>
</dbReference>
<reference evidence="1 2" key="1">
    <citation type="submission" date="2021-04" db="EMBL/GenBank/DDBJ databases">
        <title>Paenibacillus sp. DLE-14 whole genome sequence.</title>
        <authorList>
            <person name="Ham Y.J."/>
        </authorList>
    </citation>
    <scope>NUCLEOTIDE SEQUENCE [LARGE SCALE GENOMIC DNA]</scope>
    <source>
        <strain evidence="1 2">DLE-14</strain>
    </source>
</reference>
<protein>
    <submittedName>
        <fullName evidence="1">Hsp20/alpha crystallin family protein</fullName>
    </submittedName>
</protein>
<sequence length="143" mass="16163">MSSKSKWEELEDWMDGQQLPKGFDIFRQSDWIENYVRSMMNKALPAVSSALNPASSNIVETKRYVILTYPLGESADLSDIRLVVKEDRVKLSGIAGKSDETIKLPKLVLPRSCHAEYDGAVLKIKLRKRPSSKRVHHATIHGL</sequence>
<dbReference type="RefSeq" id="WP_210654462.1">
    <property type="nucleotide sequence ID" value="NZ_JAGKSP010000001.1"/>
</dbReference>
<dbReference type="EMBL" id="JAGKSP010000001">
    <property type="protein sequence ID" value="MBP3961170.1"/>
    <property type="molecule type" value="Genomic_DNA"/>
</dbReference>
<dbReference type="Proteomes" id="UP000673394">
    <property type="component" value="Unassembled WGS sequence"/>
</dbReference>
<evidence type="ECO:0000313" key="1">
    <source>
        <dbReference type="EMBL" id="MBP3961170.1"/>
    </source>
</evidence>
<dbReference type="CDD" id="cd00298">
    <property type="entry name" value="ACD_sHsps_p23-like"/>
    <property type="match status" value="1"/>
</dbReference>
<proteinExistence type="predicted"/>
<dbReference type="SUPFAM" id="SSF49764">
    <property type="entry name" value="HSP20-like chaperones"/>
    <property type="match status" value="1"/>
</dbReference>
<evidence type="ECO:0000313" key="2">
    <source>
        <dbReference type="Proteomes" id="UP000673394"/>
    </source>
</evidence>
<organism evidence="1 2">
    <name type="scientific">Paenibacillus lignilyticus</name>
    <dbReference type="NCBI Taxonomy" id="1172615"/>
    <lineage>
        <taxon>Bacteria</taxon>
        <taxon>Bacillati</taxon>
        <taxon>Bacillota</taxon>
        <taxon>Bacilli</taxon>
        <taxon>Bacillales</taxon>
        <taxon>Paenibacillaceae</taxon>
        <taxon>Paenibacillus</taxon>
    </lineage>
</organism>
<name>A0ABS5C5Q0_9BACL</name>
<accession>A0ABS5C5Q0</accession>